<evidence type="ECO:0000313" key="2">
    <source>
        <dbReference type="EMBL" id="KAK7197884.1"/>
    </source>
</evidence>
<feature type="region of interest" description="Disordered" evidence="1">
    <location>
        <begin position="530"/>
        <end position="567"/>
    </location>
</feature>
<organism evidence="2 3">
    <name type="scientific">Novymonas esmeraldas</name>
    <dbReference type="NCBI Taxonomy" id="1808958"/>
    <lineage>
        <taxon>Eukaryota</taxon>
        <taxon>Discoba</taxon>
        <taxon>Euglenozoa</taxon>
        <taxon>Kinetoplastea</taxon>
        <taxon>Metakinetoplastina</taxon>
        <taxon>Trypanosomatida</taxon>
        <taxon>Trypanosomatidae</taxon>
        <taxon>Novymonas</taxon>
    </lineage>
</organism>
<name>A0AAW0EWS7_9TRYP</name>
<proteinExistence type="predicted"/>
<evidence type="ECO:0000313" key="3">
    <source>
        <dbReference type="Proteomes" id="UP001430356"/>
    </source>
</evidence>
<sequence>MRDVVTLFIEASVGKGEWRAALSAIQLLRPNAGVHPCHEEEPASRVLHLSNTLAAVGEWKASLAVLRTASLPCDANGRVAYSPTYLAGRLHTYQSILEACCRRDTTVAATGSSSSAHDSSACAEQLTFDEVFALATEAFGVRDGAAALRIHGATASPTPSSTASLPAVVSADADACAHSAAHLLHWCSVELPRRCTTEGEAARDEVSAALQRLKELSVVALEGVSNPVAVAAPSVVEAPVTAAVTTAVTAAPTDDVVARPADAPPRHSAAASHAGTAEDALKKLLASNTRVAGTWSDALGLLRRIPASRVSGHLFKALLELLLHQRRGDEVLRLVRECLLLGHQHTPAAPESALMLTSPSRDTARALTADSVALKAAAEVCHRLQAADVAAAILWDAEALTGMTPSVVVPLVMTLRNANADTSVCLWWEHIRQSRAPLRYPLLRHAKLSSYVASCVLRSTRVDAPCPDSSTAAPPHTATDWRRALDVFRDAEAPPHDPGLVLLFQLRLLRQAGQWEAAVQLFSDFAQSHPAEVAPHKGETEKQSRRTHSRHGGPQQQPAAGRKSAVASAYAVLTEERAAQWVPPAVIRQLRRDT</sequence>
<reference evidence="2 3" key="1">
    <citation type="journal article" date="2021" name="MBio">
        <title>A New Model Trypanosomatid, Novymonas esmeraldas: Genomic Perception of Its 'Candidatus Pandoraea novymonadis' Endosymbiont.</title>
        <authorList>
            <person name="Zakharova A."/>
            <person name="Saura A."/>
            <person name="Butenko A."/>
            <person name="Podesvova L."/>
            <person name="Warmusova S."/>
            <person name="Kostygov A.Y."/>
            <person name="Nenarokova A."/>
            <person name="Lukes J."/>
            <person name="Opperdoes F.R."/>
            <person name="Yurchenko V."/>
        </authorList>
    </citation>
    <scope>NUCLEOTIDE SEQUENCE [LARGE SCALE GENOMIC DNA]</scope>
    <source>
        <strain evidence="2 3">E262AT.01</strain>
    </source>
</reference>
<feature type="compositionally biased region" description="Basic and acidic residues" evidence="1">
    <location>
        <begin position="534"/>
        <end position="544"/>
    </location>
</feature>
<gene>
    <name evidence="2" type="ORF">NESM_000742700</name>
</gene>
<dbReference type="EMBL" id="JAECZO010000123">
    <property type="protein sequence ID" value="KAK7197884.1"/>
    <property type="molecule type" value="Genomic_DNA"/>
</dbReference>
<accession>A0AAW0EWS7</accession>
<evidence type="ECO:0000256" key="1">
    <source>
        <dbReference type="SAM" id="MobiDB-lite"/>
    </source>
</evidence>
<keyword evidence="3" id="KW-1185">Reference proteome</keyword>
<comment type="caution">
    <text evidence="2">The sequence shown here is derived from an EMBL/GenBank/DDBJ whole genome shotgun (WGS) entry which is preliminary data.</text>
</comment>
<protein>
    <submittedName>
        <fullName evidence="2">Uncharacterized protein</fullName>
    </submittedName>
</protein>
<dbReference type="Proteomes" id="UP001430356">
    <property type="component" value="Unassembled WGS sequence"/>
</dbReference>
<dbReference type="AlphaFoldDB" id="A0AAW0EWS7"/>